<protein>
    <submittedName>
        <fullName evidence="2">Ribonuclease P protein component</fullName>
        <ecNumber evidence="2">3.1.26.5</ecNumber>
    </submittedName>
</protein>
<keyword evidence="1" id="KW-0812">Transmembrane</keyword>
<keyword evidence="1" id="KW-0472">Membrane</keyword>
<name>A0A143WQP9_TREPR</name>
<keyword evidence="1" id="KW-1133">Transmembrane helix</keyword>
<evidence type="ECO:0000313" key="2">
    <source>
        <dbReference type="EMBL" id="CUX76628.1"/>
    </source>
</evidence>
<dbReference type="GO" id="GO:0004526">
    <property type="term" value="F:ribonuclease P activity"/>
    <property type="evidence" value="ECO:0007669"/>
    <property type="project" value="UniProtKB-EC"/>
</dbReference>
<feature type="transmembrane region" description="Helical" evidence="1">
    <location>
        <begin position="72"/>
        <end position="97"/>
    </location>
</feature>
<keyword evidence="3" id="KW-1185">Reference proteome</keyword>
<proteinExistence type="predicted"/>
<dbReference type="EMBL" id="LN998830">
    <property type="protein sequence ID" value="CUX76628.1"/>
    <property type="molecule type" value="Genomic_DNA"/>
</dbReference>
<evidence type="ECO:0000256" key="1">
    <source>
        <dbReference type="SAM" id="Phobius"/>
    </source>
</evidence>
<accession>A0A143WQP9</accession>
<dbReference type="AlphaFoldDB" id="A0A143WQP9"/>
<evidence type="ECO:0000313" key="3">
    <source>
        <dbReference type="Proteomes" id="UP000075244"/>
    </source>
</evidence>
<sequence length="115" mass="12647">MRARSTALLRRRVVHADCELRRSRAQYVTIAYCCGLRGVVVHKRHVRCACARNLIRRTAAWLLRANLGAAQASFVLCRAAPCIALSCGAGLLISLALDIRERMLCSRSAALCVLP</sequence>
<dbReference type="PATRIC" id="fig|189385.5.peg.203"/>
<reference evidence="3" key="1">
    <citation type="submission" date="2016-01" db="EMBL/GenBank/DDBJ databases">
        <authorList>
            <person name="Husnik F."/>
        </authorList>
    </citation>
    <scope>NUCLEOTIDE SEQUENCE [LARGE SCALE GENOMIC DNA]</scope>
</reference>
<organism evidence="2 3">
    <name type="scientific">Tremblaya princeps</name>
    <dbReference type="NCBI Taxonomy" id="189385"/>
    <lineage>
        <taxon>Bacteria</taxon>
        <taxon>Pseudomonadati</taxon>
        <taxon>Pseudomonadota</taxon>
        <taxon>Betaproteobacteria</taxon>
        <taxon>Candidatus Tremblayella</taxon>
    </lineage>
</organism>
<keyword evidence="2" id="KW-0378">Hydrolase</keyword>
<gene>
    <name evidence="2" type="primary">rnpA</name>
    <name evidence="2" type="ORF">PLON_TP00173</name>
</gene>
<dbReference type="EC" id="3.1.26.5" evidence="2"/>
<dbReference type="Proteomes" id="UP000075244">
    <property type="component" value="Chromosome I"/>
</dbReference>